<organism evidence="9 10">
    <name type="scientific">Stephania cephalantha</name>
    <dbReference type="NCBI Taxonomy" id="152367"/>
    <lineage>
        <taxon>Eukaryota</taxon>
        <taxon>Viridiplantae</taxon>
        <taxon>Streptophyta</taxon>
        <taxon>Embryophyta</taxon>
        <taxon>Tracheophyta</taxon>
        <taxon>Spermatophyta</taxon>
        <taxon>Magnoliopsida</taxon>
        <taxon>Ranunculales</taxon>
        <taxon>Menispermaceae</taxon>
        <taxon>Menispermoideae</taxon>
        <taxon>Cissampelideae</taxon>
        <taxon>Stephania</taxon>
    </lineage>
</organism>
<dbReference type="PANTHER" id="PTHR23086">
    <property type="entry name" value="PHOSPHATIDYLINOSITOL-4-PHOSPHATE 5-KINASE"/>
    <property type="match status" value="1"/>
</dbReference>
<dbReference type="InterPro" id="IPR027484">
    <property type="entry name" value="PInositol-4-P-5-kinase_N"/>
</dbReference>
<dbReference type="SUPFAM" id="SSF82185">
    <property type="entry name" value="Histone H3 K4-specific methyltransferase SET7/9 N-terminal domain"/>
    <property type="match status" value="2"/>
</dbReference>
<dbReference type="InterPro" id="IPR027483">
    <property type="entry name" value="PInositol-4-P-4/5-kinase_C_sf"/>
</dbReference>
<keyword evidence="10" id="KW-1185">Reference proteome</keyword>
<keyword evidence="1 6" id="KW-0808">Transferase</keyword>
<dbReference type="Gene3D" id="2.20.110.10">
    <property type="entry name" value="Histone H3 K4-specific methyltransferase SET7/9 N-terminal domain"/>
    <property type="match status" value="4"/>
</dbReference>
<dbReference type="Pfam" id="PF01504">
    <property type="entry name" value="PIP5K"/>
    <property type="match status" value="2"/>
</dbReference>
<dbReference type="SMART" id="SM00698">
    <property type="entry name" value="MORN"/>
    <property type="match status" value="8"/>
</dbReference>
<feature type="region of interest" description="Disordered" evidence="7">
    <location>
        <begin position="378"/>
        <end position="403"/>
    </location>
</feature>
<dbReference type="SMART" id="SM00330">
    <property type="entry name" value="PIPKc"/>
    <property type="match status" value="1"/>
</dbReference>
<dbReference type="InterPro" id="IPR023610">
    <property type="entry name" value="PInositol-4/5-P-5/4-kinase"/>
</dbReference>
<evidence type="ECO:0000256" key="4">
    <source>
        <dbReference type="ARBA" id="ARBA00022777"/>
    </source>
</evidence>
<dbReference type="GO" id="GO:0046854">
    <property type="term" value="P:phosphatidylinositol phosphate biosynthetic process"/>
    <property type="evidence" value="ECO:0007669"/>
    <property type="project" value="TreeGrafter"/>
</dbReference>
<dbReference type="Gene3D" id="3.30.810.10">
    <property type="entry name" value="2-Layer Sandwich"/>
    <property type="match status" value="1"/>
</dbReference>
<dbReference type="EMBL" id="JBBNAG010000001">
    <property type="protein sequence ID" value="KAK9167600.1"/>
    <property type="molecule type" value="Genomic_DNA"/>
</dbReference>
<dbReference type="InterPro" id="IPR002498">
    <property type="entry name" value="PInositol-4-P-4/5-kinase_core"/>
</dbReference>
<feature type="domain" description="PIPK" evidence="8">
    <location>
        <begin position="409"/>
        <end position="778"/>
    </location>
</feature>
<dbReference type="PROSITE" id="PS51455">
    <property type="entry name" value="PIPK"/>
    <property type="match status" value="1"/>
</dbReference>
<protein>
    <recommendedName>
        <fullName evidence="6">Phosphatidylinositol 4-phosphate 5-kinase</fullName>
        <ecNumber evidence="6">2.7.1.68</ecNumber>
    </recommendedName>
</protein>
<evidence type="ECO:0000256" key="1">
    <source>
        <dbReference type="ARBA" id="ARBA00022679"/>
    </source>
</evidence>
<evidence type="ECO:0000256" key="3">
    <source>
        <dbReference type="ARBA" id="ARBA00022741"/>
    </source>
</evidence>
<keyword evidence="5 6" id="KW-0067">ATP-binding</keyword>
<dbReference type="InterPro" id="IPR017163">
    <property type="entry name" value="PIno-4-P-5_kinase_pln"/>
</dbReference>
<dbReference type="InterPro" id="IPR003409">
    <property type="entry name" value="MORN"/>
</dbReference>
<dbReference type="GO" id="GO:0016308">
    <property type="term" value="F:1-phosphatidylinositol-4-phosphate 5-kinase activity"/>
    <property type="evidence" value="ECO:0007669"/>
    <property type="project" value="UniProtKB-UniRule"/>
</dbReference>
<reference evidence="9 10" key="1">
    <citation type="submission" date="2024-01" db="EMBL/GenBank/DDBJ databases">
        <title>Genome assemblies of Stephania.</title>
        <authorList>
            <person name="Yang L."/>
        </authorList>
    </citation>
    <scope>NUCLEOTIDE SEQUENCE [LARGE SCALE GENOMIC DNA]</scope>
    <source>
        <strain evidence="9">JXDWG</strain>
        <tissue evidence="9">Leaf</tissue>
    </source>
</reference>
<dbReference type="Proteomes" id="UP001419268">
    <property type="component" value="Unassembled WGS sequence"/>
</dbReference>
<comment type="catalytic activity">
    <reaction evidence="6">
        <text>a 1,2-diacyl-sn-glycero-3-phospho-(1D-myo-inositol 4-phosphate) + ATP = a 1,2-diacyl-sn-glycero-3-phospho-(1D-myo-inositol-4,5-bisphosphate) + ADP + H(+)</text>
        <dbReference type="Rhea" id="RHEA:14425"/>
        <dbReference type="ChEBI" id="CHEBI:15378"/>
        <dbReference type="ChEBI" id="CHEBI:30616"/>
        <dbReference type="ChEBI" id="CHEBI:58178"/>
        <dbReference type="ChEBI" id="CHEBI:58456"/>
        <dbReference type="ChEBI" id="CHEBI:456216"/>
        <dbReference type="EC" id="2.7.1.68"/>
    </reaction>
</comment>
<dbReference type="PANTHER" id="PTHR23086:SF25">
    <property type="entry name" value="PHOSPHATIDYLINOSITOL 4-PHOSPHATE 5-KINASE 8"/>
    <property type="match status" value="1"/>
</dbReference>
<accession>A0AAP0LBN6</accession>
<comment type="caution">
    <text evidence="9">The sequence shown here is derived from an EMBL/GenBank/DDBJ whole genome shotgun (WGS) entry which is preliminary data.</text>
</comment>
<dbReference type="SUPFAM" id="SSF56104">
    <property type="entry name" value="SAICAR synthase-like"/>
    <property type="match status" value="1"/>
</dbReference>
<feature type="compositionally biased region" description="Basic residues" evidence="7">
    <location>
        <begin position="385"/>
        <end position="394"/>
    </location>
</feature>
<gene>
    <name evidence="9" type="ORF">Scep_002791</name>
</gene>
<proteinExistence type="predicted"/>
<evidence type="ECO:0000313" key="9">
    <source>
        <dbReference type="EMBL" id="KAK9167600.1"/>
    </source>
</evidence>
<dbReference type="PIRSF" id="PIRSF037274">
    <property type="entry name" value="PIP5K_plant_prd"/>
    <property type="match status" value="1"/>
</dbReference>
<evidence type="ECO:0000259" key="8">
    <source>
        <dbReference type="PROSITE" id="PS51455"/>
    </source>
</evidence>
<keyword evidence="3 6" id="KW-0547">Nucleotide-binding</keyword>
<name>A0AAP0LBN6_9MAGN</name>
<dbReference type="Pfam" id="PF02493">
    <property type="entry name" value="MORN"/>
    <property type="match status" value="8"/>
</dbReference>
<dbReference type="EC" id="2.7.1.68" evidence="6"/>
<dbReference type="GO" id="GO:0005886">
    <property type="term" value="C:plasma membrane"/>
    <property type="evidence" value="ECO:0007669"/>
    <property type="project" value="TreeGrafter"/>
</dbReference>
<sequence>MYGDVSVLKDREVYLGHGMGSVKVVVGVVGCSGFGDGGGGGGGGSGGGGGGGGSGGSGGGVHEEKHFPNGDVYIGIIKGSLPHGEGKYNWSDGTIYEGTWEEGKMSGRGRICWISGATYEGDFSGGFLHGFGIFTGLDGSIYKGTWRMNIQHGSGKKEYSNSDNYDGSWKEGVKDGSGKYDWSIGNTYIGSWKAGRMCGRGVMKWENGDLFDGFWLDGLRHGAGFYMFADGSYYFGTWSKGLKDGHGIFYPAGSELPSLPNWYSSVGYYDNIPPVLPHASSSKSERFSVRKRKFYRSLSEKYFSGGFLRKSGRISNKSVALEKDSYIGPTVKEASSGQSSHTLSFASEESENKVQNVNNLVYLREYMQGVLVEEQIRNNEPGLSSKKKRKNKSPGKKEKTKPGEIIFKGHRSYHLMLNLQLGIRYTVGKITPVPMREVRSSDFGPRARIRMYFPRKGSQFTPPHRSIGFHWKDYCPMVFRNLREMFKIDAADYMMSICGGDGLRELSSPGKSGSIFYLSQDDRFFIKTLRRAELKVRFVVMGNMLCTELRIHRRFDLKGSSHGRFTEKHEIDENTTLKDLDLSYVFHMNKSWRESLLNLLLGVHFRAPERLRVLLGPPDATENCLSLLNDDGTPTHVELLIPQMGMVLALHEPSSVSAVPGSHIRGGALRASSTGNEEVDLVLPGTGRLRVQLGVNMPAHANRILPLDEVETSMPTVDPFEVYDVVLYLGIIDILQDYNVKKKLEHAYKSLQYDPLSISAVEPKVYSERFIKFLEKVFPDQT</sequence>
<evidence type="ECO:0000256" key="2">
    <source>
        <dbReference type="ARBA" id="ARBA00022737"/>
    </source>
</evidence>
<keyword evidence="2" id="KW-0677">Repeat</keyword>
<evidence type="ECO:0000256" key="6">
    <source>
        <dbReference type="PIRNR" id="PIRNR037274"/>
    </source>
</evidence>
<feature type="compositionally biased region" description="Gly residues" evidence="7">
    <location>
        <begin position="42"/>
        <end position="60"/>
    </location>
</feature>
<feature type="region of interest" description="Disordered" evidence="7">
    <location>
        <begin position="42"/>
        <end position="62"/>
    </location>
</feature>
<dbReference type="Gene3D" id="3.30.800.10">
    <property type="entry name" value="Phosphatidylinositol Phosphate Kinase II Beta"/>
    <property type="match status" value="1"/>
</dbReference>
<evidence type="ECO:0000256" key="7">
    <source>
        <dbReference type="SAM" id="MobiDB-lite"/>
    </source>
</evidence>
<dbReference type="GO" id="GO:0005524">
    <property type="term" value="F:ATP binding"/>
    <property type="evidence" value="ECO:0007669"/>
    <property type="project" value="UniProtKB-UniRule"/>
</dbReference>
<evidence type="ECO:0000256" key="5">
    <source>
        <dbReference type="ARBA" id="ARBA00022840"/>
    </source>
</evidence>
<dbReference type="AlphaFoldDB" id="A0AAP0LBN6"/>
<keyword evidence="4 6" id="KW-0418">Kinase</keyword>
<evidence type="ECO:0000313" key="10">
    <source>
        <dbReference type="Proteomes" id="UP001419268"/>
    </source>
</evidence>